<protein>
    <submittedName>
        <fullName evidence="1">Uncharacterized protein</fullName>
    </submittedName>
</protein>
<sequence>MNDTVTAATIPMACTTFKDRRAASAITQIHHEIDVIKADRVAGVSMKWHRMAQQANCYIL</sequence>
<organism evidence="1 2">
    <name type="scientific">Dyella psychrodurans</name>
    <dbReference type="NCBI Taxonomy" id="1927960"/>
    <lineage>
        <taxon>Bacteria</taxon>
        <taxon>Pseudomonadati</taxon>
        <taxon>Pseudomonadota</taxon>
        <taxon>Gammaproteobacteria</taxon>
        <taxon>Lysobacterales</taxon>
        <taxon>Rhodanobacteraceae</taxon>
        <taxon>Dyella</taxon>
    </lineage>
</organism>
<dbReference type="AlphaFoldDB" id="A0A370XA96"/>
<name>A0A370XA96_9GAMM</name>
<dbReference type="EMBL" id="QRBF01000002">
    <property type="protein sequence ID" value="RDS85308.1"/>
    <property type="molecule type" value="Genomic_DNA"/>
</dbReference>
<reference evidence="1 2" key="1">
    <citation type="submission" date="2018-07" db="EMBL/GenBank/DDBJ databases">
        <title>Dyella monticola sp. nov. and Dyella psychrodurans sp. nov. isolated from monsoon evergreen broad-leaved forest soil of Dinghu Mountain, China.</title>
        <authorList>
            <person name="Gao Z."/>
            <person name="Qiu L."/>
        </authorList>
    </citation>
    <scope>NUCLEOTIDE SEQUENCE [LARGE SCALE GENOMIC DNA]</scope>
    <source>
        <strain evidence="1 2">4MSK11</strain>
    </source>
</reference>
<dbReference type="Proteomes" id="UP000255334">
    <property type="component" value="Unassembled WGS sequence"/>
</dbReference>
<comment type="caution">
    <text evidence="1">The sequence shown here is derived from an EMBL/GenBank/DDBJ whole genome shotgun (WGS) entry which is preliminary data.</text>
</comment>
<evidence type="ECO:0000313" key="1">
    <source>
        <dbReference type="EMBL" id="RDS85308.1"/>
    </source>
</evidence>
<keyword evidence="2" id="KW-1185">Reference proteome</keyword>
<evidence type="ECO:0000313" key="2">
    <source>
        <dbReference type="Proteomes" id="UP000255334"/>
    </source>
</evidence>
<proteinExistence type="predicted"/>
<dbReference type="RefSeq" id="WP_115477349.1">
    <property type="nucleotide sequence ID" value="NZ_QRBF01000002.1"/>
</dbReference>
<accession>A0A370XA96</accession>
<gene>
    <name evidence="1" type="ORF">DWU99_07190</name>
</gene>